<organism evidence="1 2">
    <name type="scientific">Alginatibacterium sediminis</name>
    <dbReference type="NCBI Taxonomy" id="2164068"/>
    <lineage>
        <taxon>Bacteria</taxon>
        <taxon>Pseudomonadati</taxon>
        <taxon>Pseudomonadota</taxon>
        <taxon>Gammaproteobacteria</taxon>
        <taxon>Alteromonadales</taxon>
        <taxon>Alteromonadaceae</taxon>
        <taxon>Alginatibacterium</taxon>
    </lineage>
</organism>
<reference evidence="1 2" key="1">
    <citation type="submission" date="2018-09" db="EMBL/GenBank/DDBJ databases">
        <authorList>
            <person name="Wang Z."/>
        </authorList>
    </citation>
    <scope>NUCLEOTIDE SEQUENCE [LARGE SCALE GENOMIC DNA]</scope>
    <source>
        <strain evidence="1 2">ALS 81</strain>
    </source>
</reference>
<gene>
    <name evidence="1" type="ORF">DBZ36_00565</name>
</gene>
<sequence length="160" mass="18322">MKSHIQIAEEAIDMLRPSIESLFERTNRKELHIVVMNPSLKPWESDFENAVLYEKSIGSPEDWTIPFDQYARNKAKQAWRNNSSNVNQQSLHPSSLQDDDLLFYGSFVYGDIVVACSGVQQWFDMLVSGWVAVAIEQLTIAEYQRVKTEAGSQTHRKIAD</sequence>
<dbReference type="RefSeq" id="WP_120352976.1">
    <property type="nucleotide sequence ID" value="NZ_RAQO01000001.1"/>
</dbReference>
<dbReference type="OrthoDB" id="6103794at2"/>
<protein>
    <submittedName>
        <fullName evidence="1">Uncharacterized protein</fullName>
    </submittedName>
</protein>
<proteinExistence type="predicted"/>
<dbReference type="Proteomes" id="UP000286482">
    <property type="component" value="Unassembled WGS sequence"/>
</dbReference>
<dbReference type="AlphaFoldDB" id="A0A420END9"/>
<keyword evidence="2" id="KW-1185">Reference proteome</keyword>
<accession>A0A420END9</accession>
<name>A0A420END9_9ALTE</name>
<evidence type="ECO:0000313" key="2">
    <source>
        <dbReference type="Proteomes" id="UP000286482"/>
    </source>
</evidence>
<evidence type="ECO:0000313" key="1">
    <source>
        <dbReference type="EMBL" id="RKF22173.1"/>
    </source>
</evidence>
<comment type="caution">
    <text evidence="1">The sequence shown here is derived from an EMBL/GenBank/DDBJ whole genome shotgun (WGS) entry which is preliminary data.</text>
</comment>
<dbReference type="EMBL" id="RAQO01000001">
    <property type="protein sequence ID" value="RKF22173.1"/>
    <property type="molecule type" value="Genomic_DNA"/>
</dbReference>